<dbReference type="Proteomes" id="UP000762676">
    <property type="component" value="Unassembled WGS sequence"/>
</dbReference>
<feature type="domain" description="MRH" evidence="9">
    <location>
        <begin position="173"/>
        <end position="320"/>
    </location>
</feature>
<feature type="domain" description="MRH" evidence="9">
    <location>
        <begin position="1662"/>
        <end position="1801"/>
    </location>
</feature>
<evidence type="ECO:0000256" key="2">
    <source>
        <dbReference type="ARBA" id="ARBA00022448"/>
    </source>
</evidence>
<organism evidence="10 11">
    <name type="scientific">Elysia marginata</name>
    <dbReference type="NCBI Taxonomy" id="1093978"/>
    <lineage>
        <taxon>Eukaryota</taxon>
        <taxon>Metazoa</taxon>
        <taxon>Spiralia</taxon>
        <taxon>Lophotrochozoa</taxon>
        <taxon>Mollusca</taxon>
        <taxon>Gastropoda</taxon>
        <taxon>Heterobranchia</taxon>
        <taxon>Euthyneura</taxon>
        <taxon>Panpulmonata</taxon>
        <taxon>Sacoglossa</taxon>
        <taxon>Placobranchoidea</taxon>
        <taxon>Plakobranchidae</taxon>
        <taxon>Elysia</taxon>
    </lineage>
</organism>
<dbReference type="GO" id="GO:0005537">
    <property type="term" value="F:D-mannose binding"/>
    <property type="evidence" value="ECO:0007669"/>
    <property type="project" value="InterPro"/>
</dbReference>
<keyword evidence="2" id="KW-0813">Transport</keyword>
<evidence type="ECO:0000256" key="6">
    <source>
        <dbReference type="ARBA" id="ARBA00023136"/>
    </source>
</evidence>
<feature type="domain" description="MRH" evidence="9">
    <location>
        <begin position="443"/>
        <end position="643"/>
    </location>
</feature>
<dbReference type="InterPro" id="IPR009011">
    <property type="entry name" value="Man6P_isomerase_rcpt-bd_dom_sf"/>
</dbReference>
<feature type="domain" description="MRH" evidence="9">
    <location>
        <begin position="25"/>
        <end position="165"/>
    </location>
</feature>
<dbReference type="GO" id="GO:0007041">
    <property type="term" value="P:lysosomal transport"/>
    <property type="evidence" value="ECO:0007669"/>
    <property type="project" value="InterPro"/>
</dbReference>
<dbReference type="SUPFAM" id="SSF50911">
    <property type="entry name" value="Mannose 6-phosphate receptor domain"/>
    <property type="match status" value="15"/>
</dbReference>
<evidence type="ECO:0000259" key="9">
    <source>
        <dbReference type="PROSITE" id="PS51914"/>
    </source>
</evidence>
<evidence type="ECO:0000256" key="4">
    <source>
        <dbReference type="ARBA" id="ARBA00022729"/>
    </source>
</evidence>
<feature type="domain" description="MRH" evidence="9">
    <location>
        <begin position="810"/>
        <end position="950"/>
    </location>
</feature>
<dbReference type="FunFam" id="2.70.130.10:FF:000005">
    <property type="entry name" value="Insulin-like growth factor 2 receptor"/>
    <property type="match status" value="1"/>
</dbReference>
<sequence>MAATLPGRLLGCLILIWPVCVVLSDDCKFGKYDLSAIQGFSPWSVRNEVLNATFEISLCSPLVQDLSGASSKCPDNTAVCAHYDDGRVASFGKYSSDHPADDTTKGENAELLVMLTGDKCAELDTESYTSVLYFKCGKTLGHPRHLGDWKCITHFEWESYIFCEDTHVPDKEVPCSVVNKDKGYTVDLSPLTKLTGAYLVDSDDTHHSKFYINVCRDISPGTLADNPVKTCPKGVGSCQVIGDETKNFGEPTKQLEATEDGARLVYTAKEKRDGCLVAPSTVINFRCPERGGSKDPVLMTDFILTCSIEIDWVTEYACPSHTITSNTCQLNMAEHNVDIDLSPLKRPDFQPYVVNVTDGSDQYAYYINVCEALKTSCGKTVTGLSSVCQRKKELETRGVLGRRDLPLSANDGQGYPKFVSHKSCSYFFVWDTKYACVEATVDDTCAVEADGKKYDLSSLVREKGENWEVITGEKEDTGLTYYLNVCHDVLKTDATKNCPQGAAVCTTTTGFTFDLNPLKKEAGYSILGSDGYQYWVNVCDTVKHDTYCQDPPHNNAAICQVNIKGANEEIKVASPSTTLEYFDGVLNLTYTGGETYRDPNNTPRQAEIAFLCDMAAGVGTPKFLEEKEFTYAFEWRTHYACPTMPVECAVTDEKTNTQYDLSSLVKITENWQVEDRDDADNIKRFYINICRPIVSVASCSPFGSVCATNIDKSGKETLYHGNLGRPETAPEIEQSESGVKLTYTNGGLCHNPNDTNQFYKTTIHFRCDKGKVAGGPNIVKKTNPCEYSILWETEAACAIESTTNLETNKTDCSVQDPNSDFIFNLKPLTKAGGYSVNAGSKTYKLNICDSLPEDTCGKLDDQYASSVCETEADGKISPRASLQGSSLEYISQEKLTLTYQGIIDVVSGAQKRYILNFFCDHKAQEPLIAFDSEDITSTTFRIQTALACAPKPVSCVVEDSKGQRFDLSSLARKDDNWVVIDTRGTHSDLRYHINVCRPVNPTKDMTCPGGAVGGCQTSSGGGVNYNMGYVQSEPVISNTSDAISLHYEGGDKCHVGKEKESFRSTRIIFFCDTAEHGPVFHAESDTCEYIFFWRTPSACPQQIITGSNCKVTDPLYNYEFDLSPLKKASGHYSVPGADYKFLLNVCGGLDGGPGPCAEAHTGACQTEGGLSTPIVAGKYNDKPEYDSGVITLTYTGGKDKCHGQYERSTVIDFVCHHDQSGDAGPHYLDEKSDCTYAFEWPTKAACPPHQVTDCVLQEGDKTFDLTRLSKADSNYEHAYNSTNQLFVLNVCRSLVHKKGQTCPSYSAACRIDLSEKDPKKRFHSLGEVTSHSLSYQADSEVLVMRYENGESCGDSKKRRSTVILFTCDKTSDALGTPGGHFVMNDCEDHFVWASSAACPLVKQPEVVTGFGDCRVVNPNTGSCQVGMTGDKKSVNAGKANARLKFDSGVLSLEYSDGETCRKNASRTTYINFVCQPGEGNGVPVFIDSSDDCLYYFDWHTQLACEREVKCSVDTPAGYTLDFSPLIKKTGKYNVIPSRARGHQPEGLIYVNLCRPLNPIFGTLCPAGSGACLLKGDKPLSLGRIDQSMTYDKHLKHTRISYTNGDPCPINKSRNISSVIILTCGTDENSEPTEEGMSDDCEYLFLWETPLACEGNRTQKLFSNCSYFDHARQRAYDLSSLSELFEVKSSHGGSFNLQPCGGLKEKGEAGKTSCAGSAVCKKGSDSNDGSYGVVSHGLFQQDSSFLQLVFSQGRQCGKGNKKAMTTIYFKCDRTAGKGVPEIVDEDECEVTFRWKTNLICPPQREECIVTNKGSLFDFSFLSRDVGSWNYTDKDKNLYWLNLCQAVHGNALTAECPPEAAVCRKSSDGKTKMLGRLDSQKISATGDSPLKTKIVVEYSEGDPDVCSSGRRHGRDLSPKVAITLICGPTIGTPELIPTTEDDDCVFNFVWRSKLACAVGFDIKPLSVQSGVVHDDRTGKDVDLNSLLKRTKNIEIPVDNKKYLINIGRNVLLDSENTKASPCQKASVCVVELATNTYRNIGSFSTGSFHME</sequence>
<feature type="chain" id="PRO_5043450219" evidence="8">
    <location>
        <begin position="25"/>
        <end position="2049"/>
    </location>
</feature>
<comment type="caution">
    <text evidence="10">The sequence shown here is derived from an EMBL/GenBank/DDBJ whole genome shotgun (WGS) entry which is preliminary data.</text>
</comment>
<feature type="domain" description="MRH" evidence="9">
    <location>
        <begin position="1508"/>
        <end position="1654"/>
    </location>
</feature>
<evidence type="ECO:0000256" key="1">
    <source>
        <dbReference type="ARBA" id="ARBA00004308"/>
    </source>
</evidence>
<feature type="domain" description="MRH" evidence="9">
    <location>
        <begin position="646"/>
        <end position="799"/>
    </location>
</feature>
<feature type="domain" description="MRH" evidence="9">
    <location>
        <begin position="953"/>
        <end position="1101"/>
    </location>
</feature>
<keyword evidence="5" id="KW-1133">Transmembrane helix</keyword>
<dbReference type="PROSITE" id="PS51914">
    <property type="entry name" value="MRH"/>
    <property type="match status" value="12"/>
</dbReference>
<keyword evidence="11" id="KW-1185">Reference proteome</keyword>
<dbReference type="GO" id="GO:0005802">
    <property type="term" value="C:trans-Golgi network"/>
    <property type="evidence" value="ECO:0007669"/>
    <property type="project" value="TreeGrafter"/>
</dbReference>
<feature type="domain" description="MRH" evidence="9">
    <location>
        <begin position="1252"/>
        <end position="1400"/>
    </location>
</feature>
<feature type="non-terminal residue" evidence="10">
    <location>
        <position position="2049"/>
    </location>
</feature>
<dbReference type="InterPro" id="IPR000479">
    <property type="entry name" value="CIMR_rpt"/>
</dbReference>
<evidence type="ECO:0000256" key="5">
    <source>
        <dbReference type="ARBA" id="ARBA00022989"/>
    </source>
</evidence>
<dbReference type="PANTHER" id="PTHR15071:SF0">
    <property type="entry name" value="MANNOSE 6-PHOSPHATE RECEPTOR-LIKE PROTEIN 1"/>
    <property type="match status" value="1"/>
</dbReference>
<dbReference type="EMBL" id="BMAT01010876">
    <property type="protein sequence ID" value="GFR62204.1"/>
    <property type="molecule type" value="Genomic_DNA"/>
</dbReference>
<dbReference type="Pfam" id="PF00878">
    <property type="entry name" value="CIMR"/>
    <property type="match status" value="12"/>
</dbReference>
<keyword evidence="3" id="KW-0812">Transmembrane</keyword>
<keyword evidence="10" id="KW-0675">Receptor</keyword>
<feature type="domain" description="MRH" evidence="9">
    <location>
        <begin position="1403"/>
        <end position="1506"/>
    </location>
</feature>
<keyword evidence="4 8" id="KW-0732">Signal</keyword>
<feature type="domain" description="MRH" evidence="9">
    <location>
        <begin position="1804"/>
        <end position="1956"/>
    </location>
</feature>
<protein>
    <submittedName>
        <fullName evidence="10">Cation-independent mannose-6-phosphate receptor-like protein</fullName>
    </submittedName>
</protein>
<dbReference type="Gene3D" id="2.70.130.10">
    <property type="entry name" value="Mannose-6-phosphate receptor binding domain"/>
    <property type="match status" value="15"/>
</dbReference>
<dbReference type="PANTHER" id="PTHR15071">
    <property type="entry name" value="MANNOSE-6-PHOSPHATE RECEPTOR FAMILY MEMBER"/>
    <property type="match status" value="1"/>
</dbReference>
<reference evidence="10 11" key="1">
    <citation type="journal article" date="2021" name="Elife">
        <title>Chloroplast acquisition without the gene transfer in kleptoplastic sea slugs, Plakobranchus ocellatus.</title>
        <authorList>
            <person name="Maeda T."/>
            <person name="Takahashi S."/>
            <person name="Yoshida T."/>
            <person name="Shimamura S."/>
            <person name="Takaki Y."/>
            <person name="Nagai Y."/>
            <person name="Toyoda A."/>
            <person name="Suzuki Y."/>
            <person name="Arimoto A."/>
            <person name="Ishii H."/>
            <person name="Satoh N."/>
            <person name="Nishiyama T."/>
            <person name="Hasebe M."/>
            <person name="Maruyama T."/>
            <person name="Minagawa J."/>
            <person name="Obokata J."/>
            <person name="Shigenobu S."/>
        </authorList>
    </citation>
    <scope>NUCLEOTIDE SEQUENCE [LARGE SCALE GENOMIC DNA]</scope>
</reference>
<keyword evidence="7" id="KW-1015">Disulfide bond</keyword>
<name>A0AAV4EMZ0_9GAST</name>
<accession>A0AAV4EMZ0</accession>
<dbReference type="GO" id="GO:0010008">
    <property type="term" value="C:endosome membrane"/>
    <property type="evidence" value="ECO:0007669"/>
    <property type="project" value="UniProtKB-SubCell"/>
</dbReference>
<feature type="signal peptide" evidence="8">
    <location>
        <begin position="1"/>
        <end position="24"/>
    </location>
</feature>
<dbReference type="SMART" id="SM01404">
    <property type="entry name" value="CIMR"/>
    <property type="match status" value="13"/>
</dbReference>
<evidence type="ECO:0000256" key="8">
    <source>
        <dbReference type="SAM" id="SignalP"/>
    </source>
</evidence>
<evidence type="ECO:0000256" key="3">
    <source>
        <dbReference type="ARBA" id="ARBA00022692"/>
    </source>
</evidence>
<dbReference type="InterPro" id="IPR044865">
    <property type="entry name" value="MRH_dom"/>
</dbReference>
<evidence type="ECO:0000313" key="10">
    <source>
        <dbReference type="EMBL" id="GFR62204.1"/>
    </source>
</evidence>
<gene>
    <name evidence="10" type="ORF">ElyMa_005449600</name>
</gene>
<dbReference type="GO" id="GO:0038023">
    <property type="term" value="F:signaling receptor activity"/>
    <property type="evidence" value="ECO:0007669"/>
    <property type="project" value="InterPro"/>
</dbReference>
<proteinExistence type="predicted"/>
<dbReference type="GO" id="GO:0000139">
    <property type="term" value="C:Golgi membrane"/>
    <property type="evidence" value="ECO:0007669"/>
    <property type="project" value="UniProtKB-SubCell"/>
</dbReference>
<evidence type="ECO:0000313" key="11">
    <source>
        <dbReference type="Proteomes" id="UP000762676"/>
    </source>
</evidence>
<keyword evidence="6" id="KW-0472">Membrane</keyword>
<comment type="subcellular location">
    <subcellularLocation>
        <location evidence="1">Endomembrane system</location>
    </subcellularLocation>
</comment>
<evidence type="ECO:0000256" key="7">
    <source>
        <dbReference type="ARBA" id="ARBA00023157"/>
    </source>
</evidence>
<feature type="domain" description="MRH" evidence="9">
    <location>
        <begin position="1107"/>
        <end position="1248"/>
    </location>
</feature>